<feature type="compositionally biased region" description="Basic and acidic residues" evidence="1">
    <location>
        <begin position="165"/>
        <end position="185"/>
    </location>
</feature>
<feature type="compositionally biased region" description="Basic and acidic residues" evidence="1">
    <location>
        <begin position="146"/>
        <end position="155"/>
    </location>
</feature>
<sequence>MRDHHAAGLLLGGQQTARTGVSGAHSSFGEESAVDVAEPAGSPSGHQGPELPVPVRHAGAVHEASGDHHRLHREALSQPKGQALPRDGSEQKVPTGPGRGVDPDRRLLRLRSHLHALARGADRGWCHSEPIAAPQDGEGAPDGDPADGRTGDVRVLEQPLQGAPHRVEPGEGRRSAERVAEEVLR</sequence>
<evidence type="ECO:0000256" key="1">
    <source>
        <dbReference type="SAM" id="MobiDB-lite"/>
    </source>
</evidence>
<dbReference type="AlphaFoldDB" id="A0A8D8F514"/>
<organism evidence="2">
    <name type="scientific">Culex pipiens</name>
    <name type="common">House mosquito</name>
    <dbReference type="NCBI Taxonomy" id="7175"/>
    <lineage>
        <taxon>Eukaryota</taxon>
        <taxon>Metazoa</taxon>
        <taxon>Ecdysozoa</taxon>
        <taxon>Arthropoda</taxon>
        <taxon>Hexapoda</taxon>
        <taxon>Insecta</taxon>
        <taxon>Pterygota</taxon>
        <taxon>Neoptera</taxon>
        <taxon>Endopterygota</taxon>
        <taxon>Diptera</taxon>
        <taxon>Nematocera</taxon>
        <taxon>Culicoidea</taxon>
        <taxon>Culicidae</taxon>
        <taxon>Culicinae</taxon>
        <taxon>Culicini</taxon>
        <taxon>Culex</taxon>
        <taxon>Culex</taxon>
    </lineage>
</organism>
<protein>
    <submittedName>
        <fullName evidence="2">(northern house mosquito) hypothetical protein</fullName>
    </submittedName>
</protein>
<feature type="region of interest" description="Disordered" evidence="1">
    <location>
        <begin position="1"/>
        <end position="106"/>
    </location>
</feature>
<dbReference type="EMBL" id="HBUE01032354">
    <property type="protein sequence ID" value="CAG6457169.1"/>
    <property type="molecule type" value="Transcribed_RNA"/>
</dbReference>
<proteinExistence type="predicted"/>
<accession>A0A8D8F514</accession>
<evidence type="ECO:0000313" key="2">
    <source>
        <dbReference type="EMBL" id="CAG6457169.1"/>
    </source>
</evidence>
<name>A0A8D8F514_CULPI</name>
<feature type="region of interest" description="Disordered" evidence="1">
    <location>
        <begin position="126"/>
        <end position="185"/>
    </location>
</feature>
<reference evidence="2" key="1">
    <citation type="submission" date="2021-05" db="EMBL/GenBank/DDBJ databases">
        <authorList>
            <person name="Alioto T."/>
            <person name="Alioto T."/>
            <person name="Gomez Garrido J."/>
        </authorList>
    </citation>
    <scope>NUCLEOTIDE SEQUENCE</scope>
</reference>